<feature type="transmembrane region" description="Helical" evidence="3">
    <location>
        <begin position="704"/>
        <end position="722"/>
    </location>
</feature>
<feature type="transmembrane region" description="Helical" evidence="3">
    <location>
        <begin position="552"/>
        <end position="574"/>
    </location>
</feature>
<feature type="transmembrane region" description="Helical" evidence="3">
    <location>
        <begin position="1484"/>
        <end position="1501"/>
    </location>
</feature>
<dbReference type="InterPro" id="IPR019734">
    <property type="entry name" value="TPR_rpt"/>
</dbReference>
<feature type="transmembrane region" description="Helical" evidence="3">
    <location>
        <begin position="323"/>
        <end position="344"/>
    </location>
</feature>
<feature type="transmembrane region" description="Helical" evidence="3">
    <location>
        <begin position="1041"/>
        <end position="1060"/>
    </location>
</feature>
<feature type="transmembrane region" description="Helical" evidence="3">
    <location>
        <begin position="1236"/>
        <end position="1254"/>
    </location>
</feature>
<feature type="transmembrane region" description="Helical" evidence="3">
    <location>
        <begin position="1462"/>
        <end position="1478"/>
    </location>
</feature>
<evidence type="ECO:0000313" key="4">
    <source>
        <dbReference type="EMBL" id="AGA25456.1"/>
    </source>
</evidence>
<feature type="transmembrane region" description="Helical" evidence="3">
    <location>
        <begin position="838"/>
        <end position="858"/>
    </location>
</feature>
<feature type="transmembrane region" description="Helical" evidence="3">
    <location>
        <begin position="681"/>
        <end position="699"/>
    </location>
</feature>
<feature type="transmembrane region" description="Helical" evidence="3">
    <location>
        <begin position="430"/>
        <end position="451"/>
    </location>
</feature>
<feature type="transmembrane region" description="Helical" evidence="3">
    <location>
        <begin position="1770"/>
        <end position="1786"/>
    </location>
</feature>
<feature type="transmembrane region" description="Helical" evidence="3">
    <location>
        <begin position="954"/>
        <end position="972"/>
    </location>
</feature>
<dbReference type="HOGENOM" id="CLU_235596_0_0_0"/>
<feature type="region of interest" description="Disordered" evidence="2">
    <location>
        <begin position="250"/>
        <end position="270"/>
    </location>
</feature>
<feature type="transmembrane region" description="Helical" evidence="3">
    <location>
        <begin position="1871"/>
        <end position="1891"/>
    </location>
</feature>
<gene>
    <name evidence="4" type="ordered locus">Sinac_1057</name>
</gene>
<feature type="transmembrane region" description="Helical" evidence="3">
    <location>
        <begin position="1742"/>
        <end position="1758"/>
    </location>
</feature>
<feature type="transmembrane region" description="Helical" evidence="3">
    <location>
        <begin position="1171"/>
        <end position="1188"/>
    </location>
</feature>
<name>L0DA00_SINAD</name>
<feature type="transmembrane region" description="Helical" evidence="3">
    <location>
        <begin position="1659"/>
        <end position="1678"/>
    </location>
</feature>
<feature type="transmembrane region" description="Helical" evidence="3">
    <location>
        <begin position="379"/>
        <end position="398"/>
    </location>
</feature>
<dbReference type="InterPro" id="IPR011990">
    <property type="entry name" value="TPR-like_helical_dom_sf"/>
</dbReference>
<feature type="transmembrane region" description="Helical" evidence="3">
    <location>
        <begin position="924"/>
        <end position="942"/>
    </location>
</feature>
<dbReference type="STRING" id="886293.Sinac_1057"/>
<feature type="transmembrane region" description="Helical" evidence="3">
    <location>
        <begin position="1368"/>
        <end position="1385"/>
    </location>
</feature>
<feature type="transmembrane region" description="Helical" evidence="3">
    <location>
        <begin position="728"/>
        <end position="748"/>
    </location>
</feature>
<feature type="transmembrane region" description="Helical" evidence="3">
    <location>
        <begin position="1581"/>
        <end position="1605"/>
    </location>
</feature>
<evidence type="ECO:0000256" key="2">
    <source>
        <dbReference type="SAM" id="MobiDB-lite"/>
    </source>
</evidence>
<feature type="transmembrane region" description="Helical" evidence="3">
    <location>
        <begin position="1284"/>
        <end position="1302"/>
    </location>
</feature>
<evidence type="ECO:0000313" key="5">
    <source>
        <dbReference type="Proteomes" id="UP000010798"/>
    </source>
</evidence>
<feature type="transmembrane region" description="Helical" evidence="3">
    <location>
        <begin position="1144"/>
        <end position="1165"/>
    </location>
</feature>
<feature type="transmembrane region" description="Helical" evidence="3">
    <location>
        <begin position="658"/>
        <end position="675"/>
    </location>
</feature>
<dbReference type="EMBL" id="CP003364">
    <property type="protein sequence ID" value="AGA25456.1"/>
    <property type="molecule type" value="Genomic_DNA"/>
</dbReference>
<feature type="transmembrane region" description="Helical" evidence="3">
    <location>
        <begin position="1717"/>
        <end position="1735"/>
    </location>
</feature>
<feature type="transmembrane region" description="Helical" evidence="3">
    <location>
        <begin position="1261"/>
        <end position="1278"/>
    </location>
</feature>
<accession>L0DA00</accession>
<feature type="transmembrane region" description="Helical" evidence="3">
    <location>
        <begin position="1822"/>
        <end position="1839"/>
    </location>
</feature>
<proteinExistence type="predicted"/>
<dbReference type="RefSeq" id="WP_015244633.1">
    <property type="nucleotide sequence ID" value="NC_019892.1"/>
</dbReference>
<protein>
    <submittedName>
        <fullName evidence="4">Uncharacterized protein</fullName>
    </submittedName>
</protein>
<evidence type="ECO:0000256" key="1">
    <source>
        <dbReference type="PROSITE-ProRule" id="PRU00339"/>
    </source>
</evidence>
<dbReference type="SUPFAM" id="SSF48452">
    <property type="entry name" value="TPR-like"/>
    <property type="match status" value="1"/>
</dbReference>
<feature type="transmembrane region" description="Helical" evidence="3">
    <location>
        <begin position="1104"/>
        <end position="1137"/>
    </location>
</feature>
<keyword evidence="3" id="KW-1133">Transmembrane helix</keyword>
<evidence type="ECO:0000256" key="3">
    <source>
        <dbReference type="SAM" id="Phobius"/>
    </source>
</evidence>
<feature type="transmembrane region" description="Helical" evidence="3">
    <location>
        <begin position="1798"/>
        <end position="1816"/>
    </location>
</feature>
<keyword evidence="1" id="KW-0802">TPR repeat</keyword>
<keyword evidence="3" id="KW-0472">Membrane</keyword>
<feature type="transmembrane region" description="Helical" evidence="3">
    <location>
        <begin position="813"/>
        <end position="832"/>
    </location>
</feature>
<feature type="transmembrane region" description="Helical" evidence="3">
    <location>
        <begin position="581"/>
        <end position="602"/>
    </location>
</feature>
<feature type="transmembrane region" description="Helical" evidence="3">
    <location>
        <begin position="760"/>
        <end position="780"/>
    </location>
</feature>
<feature type="transmembrane region" description="Helical" evidence="3">
    <location>
        <begin position="405"/>
        <end position="424"/>
    </location>
</feature>
<feature type="transmembrane region" description="Helical" evidence="3">
    <location>
        <begin position="1333"/>
        <end position="1356"/>
    </location>
</feature>
<feature type="transmembrane region" description="Helical" evidence="3">
    <location>
        <begin position="1067"/>
        <end position="1084"/>
    </location>
</feature>
<keyword evidence="3" id="KW-0812">Transmembrane</keyword>
<organism evidence="4 5">
    <name type="scientific">Singulisphaera acidiphila (strain ATCC BAA-1392 / DSM 18658 / VKM B-2454 / MOB10)</name>
    <dbReference type="NCBI Taxonomy" id="886293"/>
    <lineage>
        <taxon>Bacteria</taxon>
        <taxon>Pseudomonadati</taxon>
        <taxon>Planctomycetota</taxon>
        <taxon>Planctomycetia</taxon>
        <taxon>Isosphaerales</taxon>
        <taxon>Isosphaeraceae</taxon>
        <taxon>Singulisphaera</taxon>
    </lineage>
</organism>
<feature type="transmembrane region" description="Helical" evidence="3">
    <location>
        <begin position="1846"/>
        <end position="1865"/>
    </location>
</feature>
<feature type="transmembrane region" description="Helical" evidence="3">
    <location>
        <begin position="492"/>
        <end position="514"/>
    </location>
</feature>
<feature type="transmembrane region" description="Helical" evidence="3">
    <location>
        <begin position="786"/>
        <end position="806"/>
    </location>
</feature>
<feature type="transmembrane region" description="Helical" evidence="3">
    <location>
        <begin position="1423"/>
        <end position="1441"/>
    </location>
</feature>
<feature type="transmembrane region" description="Helical" evidence="3">
    <location>
        <begin position="622"/>
        <end position="646"/>
    </location>
</feature>
<reference evidence="4 5" key="1">
    <citation type="submission" date="2012-02" db="EMBL/GenBank/DDBJ databases">
        <title>Complete sequence of chromosome of Singulisphaera acidiphila DSM 18658.</title>
        <authorList>
            <consortium name="US DOE Joint Genome Institute (JGI-PGF)"/>
            <person name="Lucas S."/>
            <person name="Copeland A."/>
            <person name="Lapidus A."/>
            <person name="Glavina del Rio T."/>
            <person name="Dalin E."/>
            <person name="Tice H."/>
            <person name="Bruce D."/>
            <person name="Goodwin L."/>
            <person name="Pitluck S."/>
            <person name="Peters L."/>
            <person name="Ovchinnikova G."/>
            <person name="Chertkov O."/>
            <person name="Kyrpides N."/>
            <person name="Mavromatis K."/>
            <person name="Ivanova N."/>
            <person name="Brettin T."/>
            <person name="Detter J.C."/>
            <person name="Han C."/>
            <person name="Larimer F."/>
            <person name="Land M."/>
            <person name="Hauser L."/>
            <person name="Markowitz V."/>
            <person name="Cheng J.-F."/>
            <person name="Hugenholtz P."/>
            <person name="Woyke T."/>
            <person name="Wu D."/>
            <person name="Tindall B."/>
            <person name="Pomrenke H."/>
            <person name="Brambilla E."/>
            <person name="Klenk H.-P."/>
            <person name="Eisen J.A."/>
        </authorList>
    </citation>
    <scope>NUCLEOTIDE SEQUENCE [LARGE SCALE GENOMIC DNA]</scope>
    <source>
        <strain evidence="5">ATCC BAA-1392 / DSM 18658 / VKM B-2454 / MOB10</strain>
    </source>
</reference>
<dbReference type="OrthoDB" id="221809at2"/>
<dbReference type="KEGG" id="saci:Sinac_1057"/>
<dbReference type="PROSITE" id="PS50005">
    <property type="entry name" value="TPR"/>
    <property type="match status" value="1"/>
</dbReference>
<feature type="transmembrane region" description="Helical" evidence="3">
    <location>
        <begin position="984"/>
        <end position="1006"/>
    </location>
</feature>
<feature type="transmembrane region" description="Helical" evidence="3">
    <location>
        <begin position="466"/>
        <end position="486"/>
    </location>
</feature>
<feature type="repeat" description="TPR" evidence="1">
    <location>
        <begin position="193"/>
        <end position="226"/>
    </location>
</feature>
<dbReference type="Gene3D" id="1.25.40.10">
    <property type="entry name" value="Tetratricopeptide repeat domain"/>
    <property type="match status" value="1"/>
</dbReference>
<dbReference type="Proteomes" id="UP000010798">
    <property type="component" value="Chromosome"/>
</dbReference>
<feature type="transmembrane region" description="Helical" evidence="3">
    <location>
        <begin position="1209"/>
        <end position="1230"/>
    </location>
</feature>
<feature type="transmembrane region" description="Helical" evidence="3">
    <location>
        <begin position="290"/>
        <end position="311"/>
    </location>
</feature>
<sequence>MDGTFDLRPLLTPAEQGELASITYLLTSLETMLARGLISAEAYATVVSETHARRVEIERVGRFQAALEAARSLVATNPSQALVWANRAREFEPGRLEGWSTAIGLLHRLRRDDEAQALAAEAGERFPELEARPVEPRPTRATAEIPLAEEDAKREPALAVETLEPAQEAVKQGDDRTVIALCGPWLERHPDHPEAMVLLAFSLRRVGRLEEALALYRRLSLLHPQNEVWPQWVREIEKRLPAAPHVLLPQERTVERAPEPEPEPDPEPARPAFSWSSVAGEFLEEHWQKLILCLAVLLIVVSSTVGAHLLLGPRLWSPVGKCSLALVYTLMFAAFGAGLVRWGAERAGRMMLMTTLIVVPVNFMLAGEMRLLIAPTFSRLVVLGLDVTALFFVTRLVARALDWRSGATFLAVALVALSACDAATARGVTYAWGVSAFLIPPWLFLGSVWWLNTRYQAESDDEHRDFAYFSLGLLTFAFLSGLLRTAAVMQPGLHPCLFAVPVMLTAIAFVHTAFHQVRFEKDRRRILLMRFGGLILSALAFALALSRPPGLSALYSGNILATALLGLALYGALLRADRHPAYLYFAFGSLFLGYFGAFYFLVDLVHSVEEFVRQALGYRQKLPFPFKALNGLVFNAVLALLALQFARRWKDERLARHCHYLGVPFSIVACVLSAFEPKAAVLCMSGYSILYAIAVPLFAEPRGVYFACSALAGALLSGSMLVPGVTLAARALGAVTLGFTIGGAGRLGQRWRVPDAYRMPLVHVALVLAVAAMVAAGLSVMPPAPASVAATSTFLIAAWLCVVLVVDLPYVPLVSLTTAGLLGASLGGLALATGHRAWFSPSSGVVTAALTLILMAVMEGLKGRTTTRSRVFLKGLPDAVLIGVFLAVIMAAGGGIRPMVLESATLALGGVAWLWLTRFRREGALVYLGIGLVVASQLVLGWGRLAWTDPGMGLGALALISAVSALALWRTGFLVRREGGDDFYAVPCFTSALGMTAVVFLLALLARFVSRDAYPASAVALLADSLVLILLTAIWQTPSLTYGAVGALVSATYLTLFSVGRSDPSKAYILGLVAVVEGLGFWRIGLLALRSGRAESIRVYARPLFISSLVLTVLAIPASLSSPVAMSLIALAFLLMVKSFPSSGWLYAVLGSLVCVLNLTLLPRLTADQRMAGAVLGAFALWGLGVAARRVGPRLCRRLQIPPLAFEFPFFNVAVVCGYAALALVIMPVLSHDLPWSAHAWVPLCLSIFCLLMLKAYHDSAWVHAFATLASTGYLMAVDPLVTMPAGWLLAGLLLAVFWLVLGRDLMRVEPLLCQRFGIDEVGAGSVLENWSLLVFTIAGSLTGLLVGLATFAWVFLGDVPSTLMMEAGWTSVGPALVLAWVYVMGQGGRFGENRVIGLYVVLTLFLWWLGISPTFVNSVGRFTNVIPLLTAGLGLAIVLFDTRGEVGVSVSARRVHLADRAAFLLTLIACAFTWGDLTSTTITIGTLLLATLTLGTQAILRHRVAPAFVGGLTWCAFCSLLVFQLARPRWIAGATPWAFDFALGTTAAILALWSVGSWLRTTDFRRKSWGVASRGRVVRALEQVSLLGSFWAVAAIASLTLSPIALGDGVALGGVGILMVAAGFDVLVARRWNAQWLIYAAQATLLGAYFHYRYFFPVSVATDAAVLTLLGYLDLGLSEVMQRLKMNLYARPTLYVSLVLPLIPPAMAIVDGRLDELSLFLLFTTAAFYAVACYTRQWKSLGYAAAVLLNAILWIAWSRVGWRLADHPQLFLIPVGLSAILFAEVNRREFGNDIVNAIRGLGLTLVYASLALPIWQFHSFGAWLTLLLLSLIGIFVGIGLRIQTFLWLGLVGFVLDVVYQVGRVSAENALARWGVMLSLGILLILFVALNEKKRIVATMRQYYDRARQWE</sequence>
<feature type="transmembrane region" description="Helical" evidence="3">
    <location>
        <begin position="1508"/>
        <end position="1527"/>
    </location>
</feature>
<feature type="transmembrane region" description="Helical" evidence="3">
    <location>
        <begin position="1013"/>
        <end position="1035"/>
    </location>
</feature>
<feature type="transmembrane region" description="Helical" evidence="3">
    <location>
        <begin position="1539"/>
        <end position="1560"/>
    </location>
</feature>
<feature type="transmembrane region" description="Helical" evidence="3">
    <location>
        <begin position="526"/>
        <end position="546"/>
    </location>
</feature>
<keyword evidence="5" id="KW-1185">Reference proteome</keyword>
<dbReference type="eggNOG" id="COG0457">
    <property type="taxonomic scope" value="Bacteria"/>
</dbReference>
<feature type="transmembrane region" description="Helical" evidence="3">
    <location>
        <begin position="1611"/>
        <end position="1630"/>
    </location>
</feature>
<feature type="transmembrane region" description="Helical" evidence="3">
    <location>
        <begin position="879"/>
        <end position="896"/>
    </location>
</feature>
<feature type="transmembrane region" description="Helical" evidence="3">
    <location>
        <begin position="1637"/>
        <end position="1653"/>
    </location>
</feature>
<feature type="transmembrane region" description="Helical" evidence="3">
    <location>
        <begin position="1397"/>
        <end position="1417"/>
    </location>
</feature>
<feature type="transmembrane region" description="Helical" evidence="3">
    <location>
        <begin position="1690"/>
        <end position="1711"/>
    </location>
</feature>